<dbReference type="EC" id="1.1.1.100" evidence="3"/>
<sequence length="257" mass="27581">MLKDKIAIVTGGARGIGRAVAFNMASYGAKIALFDLNEKGLKETAEQINAGGGNAIYCITDVSKKENCEASVQRTVEKFGTVDILANCAGISHAGRLDELVERDWDKVMDINLKGTFFLSQLVSKIMIEKGYGKIVNTASQAAKVGEAGNGVYCISKAGIVMMTQVMALELAEYGINVNAVCPGYTDTAIMQQVFLERGPLLGMTPEECKKDFLENVPLKRMARPDEIGELMSFLASDKSSYITGVAISIAGGKILF</sequence>
<dbReference type="STRING" id="270498.CHK_1951"/>
<evidence type="ECO:0000313" key="4">
    <source>
        <dbReference type="Proteomes" id="UP000034076"/>
    </source>
</evidence>
<dbReference type="PRINTS" id="PR00080">
    <property type="entry name" value="SDRFAMILY"/>
</dbReference>
<name>A0A0M2NJP7_9FIRM</name>
<dbReference type="FunFam" id="3.40.50.720:FF:000084">
    <property type="entry name" value="Short-chain dehydrogenase reductase"/>
    <property type="match status" value="1"/>
</dbReference>
<dbReference type="Gene3D" id="3.40.50.720">
    <property type="entry name" value="NAD(P)-binding Rossmann-like Domain"/>
    <property type="match status" value="1"/>
</dbReference>
<evidence type="ECO:0000256" key="2">
    <source>
        <dbReference type="ARBA" id="ARBA00023002"/>
    </source>
</evidence>
<dbReference type="Pfam" id="PF13561">
    <property type="entry name" value="adh_short_C2"/>
    <property type="match status" value="1"/>
</dbReference>
<comment type="similarity">
    <text evidence="1">Belongs to the short-chain dehydrogenases/reductases (SDR) family.</text>
</comment>
<dbReference type="InterPro" id="IPR020904">
    <property type="entry name" value="Sc_DH/Rdtase_CS"/>
</dbReference>
<dbReference type="GO" id="GO:0008206">
    <property type="term" value="P:bile acid metabolic process"/>
    <property type="evidence" value="ECO:0007669"/>
    <property type="project" value="UniProtKB-ARBA"/>
</dbReference>
<dbReference type="PROSITE" id="PS00061">
    <property type="entry name" value="ADH_SHORT"/>
    <property type="match status" value="1"/>
</dbReference>
<dbReference type="RefSeq" id="WP_046443791.1">
    <property type="nucleotide sequence ID" value="NZ_LAYJ01000103.1"/>
</dbReference>
<dbReference type="GO" id="GO:0004316">
    <property type="term" value="F:3-oxoacyl-[acyl-carrier-protein] reductase (NADPH) activity"/>
    <property type="evidence" value="ECO:0007669"/>
    <property type="project" value="UniProtKB-EC"/>
</dbReference>
<dbReference type="OrthoDB" id="9803333at2"/>
<dbReference type="AlphaFoldDB" id="A0A0M2NJP7"/>
<proteinExistence type="inferred from homology"/>
<keyword evidence="4" id="KW-1185">Reference proteome</keyword>
<evidence type="ECO:0000256" key="1">
    <source>
        <dbReference type="ARBA" id="ARBA00006484"/>
    </source>
</evidence>
<dbReference type="Proteomes" id="UP000034076">
    <property type="component" value="Unassembled WGS sequence"/>
</dbReference>
<gene>
    <name evidence="3" type="ORF">CHK_1951</name>
</gene>
<comment type="caution">
    <text evidence="3">The sequence shown here is derived from an EMBL/GenBank/DDBJ whole genome shotgun (WGS) entry which is preliminary data.</text>
</comment>
<reference evidence="3 4" key="1">
    <citation type="submission" date="2015-04" db="EMBL/GenBank/DDBJ databases">
        <title>Draft genome sequence of bacteremic isolate Catabacter hongkongensis type strain HKU16T.</title>
        <authorList>
            <person name="Lau S.K."/>
            <person name="Teng J.L."/>
            <person name="Huang Y."/>
            <person name="Curreem S.O."/>
            <person name="Tsui S.K."/>
            <person name="Woo P.C."/>
        </authorList>
    </citation>
    <scope>NUCLEOTIDE SEQUENCE [LARGE SCALE GENOMIC DNA]</scope>
    <source>
        <strain evidence="3 4">HKU16</strain>
    </source>
</reference>
<evidence type="ECO:0000313" key="3">
    <source>
        <dbReference type="EMBL" id="KKI50657.1"/>
    </source>
</evidence>
<dbReference type="EMBL" id="LAYJ01000103">
    <property type="protein sequence ID" value="KKI50657.1"/>
    <property type="molecule type" value="Genomic_DNA"/>
</dbReference>
<dbReference type="PANTHER" id="PTHR42760">
    <property type="entry name" value="SHORT-CHAIN DEHYDROGENASES/REDUCTASES FAMILY MEMBER"/>
    <property type="match status" value="1"/>
</dbReference>
<dbReference type="PRINTS" id="PR00081">
    <property type="entry name" value="GDHRDH"/>
</dbReference>
<dbReference type="InterPro" id="IPR036291">
    <property type="entry name" value="NAD(P)-bd_dom_sf"/>
</dbReference>
<organism evidence="3 4">
    <name type="scientific">Christensenella hongkongensis</name>
    <dbReference type="NCBI Taxonomy" id="270498"/>
    <lineage>
        <taxon>Bacteria</taxon>
        <taxon>Bacillati</taxon>
        <taxon>Bacillota</taxon>
        <taxon>Clostridia</taxon>
        <taxon>Christensenellales</taxon>
        <taxon>Christensenellaceae</taxon>
        <taxon>Christensenella</taxon>
    </lineage>
</organism>
<dbReference type="InterPro" id="IPR002347">
    <property type="entry name" value="SDR_fam"/>
</dbReference>
<keyword evidence="2 3" id="KW-0560">Oxidoreductase</keyword>
<protein>
    <submittedName>
        <fullName evidence="3">3-oxoacyl-[acyl-carrier protein] reductase</fullName>
        <ecNumber evidence="3">1.1.1.100</ecNumber>
    </submittedName>
</protein>
<dbReference type="NCBIfam" id="NF005559">
    <property type="entry name" value="PRK07231.1"/>
    <property type="match status" value="1"/>
</dbReference>
<accession>A0A0M2NJP7</accession>
<dbReference type="SUPFAM" id="SSF51735">
    <property type="entry name" value="NAD(P)-binding Rossmann-fold domains"/>
    <property type="match status" value="1"/>
</dbReference>